<feature type="compositionally biased region" description="Basic and acidic residues" evidence="1">
    <location>
        <begin position="154"/>
        <end position="163"/>
    </location>
</feature>
<dbReference type="HOGENOM" id="CLU_1181438_0_0_1"/>
<evidence type="ECO:0000256" key="1">
    <source>
        <dbReference type="SAM" id="MobiDB-lite"/>
    </source>
</evidence>
<name>A7SHJ5_NEMVE</name>
<dbReference type="AlphaFoldDB" id="A7SHJ5"/>
<dbReference type="PANTHER" id="PTHR20875:SF2">
    <property type="entry name" value="EF-HAND CALCIUM-BINDING DOMAIN-CONTAINING PROTEIN 6"/>
    <property type="match status" value="1"/>
</dbReference>
<gene>
    <name evidence="2" type="ORF">NEMVEDRAFT_v1g212381</name>
</gene>
<dbReference type="Gene3D" id="1.10.238.10">
    <property type="entry name" value="EF-hand"/>
    <property type="match status" value="2"/>
</dbReference>
<dbReference type="SUPFAM" id="SSF47473">
    <property type="entry name" value="EF-hand"/>
    <property type="match status" value="1"/>
</dbReference>
<accession>A7SHJ5</accession>
<dbReference type="Proteomes" id="UP000001593">
    <property type="component" value="Unassembled WGS sequence"/>
</dbReference>
<protein>
    <submittedName>
        <fullName evidence="2">Uncharacterized protein</fullName>
    </submittedName>
</protein>
<dbReference type="InParanoid" id="A7SHJ5"/>
<dbReference type="InterPro" id="IPR011992">
    <property type="entry name" value="EF-hand-dom_pair"/>
</dbReference>
<feature type="region of interest" description="Disordered" evidence="1">
    <location>
        <begin position="126"/>
        <end position="163"/>
    </location>
</feature>
<dbReference type="STRING" id="45351.A7SHJ5"/>
<sequence length="235" mass="27297">MDCYMIIRSKQMRYNDFQMADATQTFIGIDKASRNCGNLTRETFRKLFERHEFKLSGSEVDSLWKKLPIERDGTLNFIELVKTCFSAAGRTPPAQTQVKDGQLSHVLQKYARAQVRKTLERFVEIDEDEEEMPGEASDDVQSIANDDCTMPSEQPRERSEKPKLESTMNIIKLEVRTRWNQIREDLRKTDREGMGSVDSNQFKSILRKNCKGLSDAECENLAVRFTKYKDNRFVT</sequence>
<evidence type="ECO:0000313" key="2">
    <source>
        <dbReference type="EMBL" id="EDO36809.1"/>
    </source>
</evidence>
<evidence type="ECO:0000313" key="3">
    <source>
        <dbReference type="Proteomes" id="UP000001593"/>
    </source>
</evidence>
<dbReference type="EMBL" id="DS469661">
    <property type="protein sequence ID" value="EDO36809.1"/>
    <property type="molecule type" value="Genomic_DNA"/>
</dbReference>
<feature type="compositionally biased region" description="Acidic residues" evidence="1">
    <location>
        <begin position="126"/>
        <end position="138"/>
    </location>
</feature>
<organism evidence="2 3">
    <name type="scientific">Nematostella vectensis</name>
    <name type="common">Starlet sea anemone</name>
    <dbReference type="NCBI Taxonomy" id="45351"/>
    <lineage>
        <taxon>Eukaryota</taxon>
        <taxon>Metazoa</taxon>
        <taxon>Cnidaria</taxon>
        <taxon>Anthozoa</taxon>
        <taxon>Hexacorallia</taxon>
        <taxon>Actiniaria</taxon>
        <taxon>Edwardsiidae</taxon>
        <taxon>Nematostella</taxon>
    </lineage>
</organism>
<dbReference type="InterPro" id="IPR052603">
    <property type="entry name" value="EFCB6"/>
</dbReference>
<reference evidence="2 3" key="1">
    <citation type="journal article" date="2007" name="Science">
        <title>Sea anemone genome reveals ancestral eumetazoan gene repertoire and genomic organization.</title>
        <authorList>
            <person name="Putnam N.H."/>
            <person name="Srivastava M."/>
            <person name="Hellsten U."/>
            <person name="Dirks B."/>
            <person name="Chapman J."/>
            <person name="Salamov A."/>
            <person name="Terry A."/>
            <person name="Shapiro H."/>
            <person name="Lindquist E."/>
            <person name="Kapitonov V.V."/>
            <person name="Jurka J."/>
            <person name="Genikhovich G."/>
            <person name="Grigoriev I.V."/>
            <person name="Lucas S.M."/>
            <person name="Steele R.E."/>
            <person name="Finnerty J.R."/>
            <person name="Technau U."/>
            <person name="Martindale M.Q."/>
            <person name="Rokhsar D.S."/>
        </authorList>
    </citation>
    <scope>NUCLEOTIDE SEQUENCE [LARGE SCALE GENOMIC DNA]</scope>
    <source>
        <strain evidence="3">CH2 X CH6</strain>
    </source>
</reference>
<proteinExistence type="predicted"/>
<keyword evidence="3" id="KW-1185">Reference proteome</keyword>
<dbReference type="PANTHER" id="PTHR20875">
    <property type="entry name" value="EF-HAND CALCIUM-BINDING DOMAIN-CONTAINING PROTEIN 6-RELATED"/>
    <property type="match status" value="1"/>
</dbReference>